<protein>
    <submittedName>
        <fullName evidence="2">Uncharacterized protein</fullName>
    </submittedName>
</protein>
<organism evidence="2">
    <name type="scientific">Arundo donax</name>
    <name type="common">Giant reed</name>
    <name type="synonym">Donax arundinaceus</name>
    <dbReference type="NCBI Taxonomy" id="35708"/>
    <lineage>
        <taxon>Eukaryota</taxon>
        <taxon>Viridiplantae</taxon>
        <taxon>Streptophyta</taxon>
        <taxon>Embryophyta</taxon>
        <taxon>Tracheophyta</taxon>
        <taxon>Spermatophyta</taxon>
        <taxon>Magnoliopsida</taxon>
        <taxon>Liliopsida</taxon>
        <taxon>Poales</taxon>
        <taxon>Poaceae</taxon>
        <taxon>PACMAD clade</taxon>
        <taxon>Arundinoideae</taxon>
        <taxon>Arundineae</taxon>
        <taxon>Arundo</taxon>
    </lineage>
</organism>
<evidence type="ECO:0000256" key="1">
    <source>
        <dbReference type="SAM" id="MobiDB-lite"/>
    </source>
</evidence>
<dbReference type="AlphaFoldDB" id="A0A0A9HNE8"/>
<proteinExistence type="predicted"/>
<reference evidence="2" key="1">
    <citation type="submission" date="2014-09" db="EMBL/GenBank/DDBJ databases">
        <authorList>
            <person name="Magalhaes I.L.F."/>
            <person name="Oliveira U."/>
            <person name="Santos F.R."/>
            <person name="Vidigal T.H.D.A."/>
            <person name="Brescovit A.D."/>
            <person name="Santos A.J."/>
        </authorList>
    </citation>
    <scope>NUCLEOTIDE SEQUENCE</scope>
    <source>
        <tissue evidence="2">Shoot tissue taken approximately 20 cm above the soil surface</tissue>
    </source>
</reference>
<dbReference type="EMBL" id="GBRH01161475">
    <property type="protein sequence ID" value="JAE36421.1"/>
    <property type="molecule type" value="Transcribed_RNA"/>
</dbReference>
<accession>A0A0A9HNE8</accession>
<name>A0A0A9HNE8_ARUDO</name>
<reference evidence="2" key="2">
    <citation type="journal article" date="2015" name="Data Brief">
        <title>Shoot transcriptome of the giant reed, Arundo donax.</title>
        <authorList>
            <person name="Barrero R.A."/>
            <person name="Guerrero F.D."/>
            <person name="Moolhuijzen P."/>
            <person name="Goolsby J.A."/>
            <person name="Tidwell J."/>
            <person name="Bellgard S.E."/>
            <person name="Bellgard M.I."/>
        </authorList>
    </citation>
    <scope>NUCLEOTIDE SEQUENCE</scope>
    <source>
        <tissue evidence="2">Shoot tissue taken approximately 20 cm above the soil surface</tissue>
    </source>
</reference>
<sequence>MNWSWTSGGSGKNSALPALKRRKKGP</sequence>
<feature type="region of interest" description="Disordered" evidence="1">
    <location>
        <begin position="1"/>
        <end position="26"/>
    </location>
</feature>
<evidence type="ECO:0000313" key="2">
    <source>
        <dbReference type="EMBL" id="JAE36421.1"/>
    </source>
</evidence>